<dbReference type="Gene3D" id="3.40.50.10770">
    <property type="entry name" value="Hypothetical protein VC1899 like domain (Restriction endonuclease-like)"/>
    <property type="match status" value="1"/>
</dbReference>
<dbReference type="RefSeq" id="WP_141603302.1">
    <property type="nucleotide sequence ID" value="NZ_VIGD01000028.1"/>
</dbReference>
<reference evidence="2 3" key="1">
    <citation type="submission" date="2019-06" db="EMBL/GenBank/DDBJ databases">
        <title>Genome sequence of Ureibacillus terrenus.</title>
        <authorList>
            <person name="Maclea K.S."/>
            <person name="Simoes M."/>
        </authorList>
    </citation>
    <scope>NUCLEOTIDE SEQUENCE [LARGE SCALE GENOMIC DNA]</scope>
    <source>
        <strain evidence="2 3">ATCC BAA-384</strain>
    </source>
</reference>
<dbReference type="InterPro" id="IPR013442">
    <property type="entry name" value="SSO1393-like"/>
</dbReference>
<evidence type="ECO:0000313" key="2">
    <source>
        <dbReference type="EMBL" id="TQE88539.1"/>
    </source>
</evidence>
<dbReference type="Proteomes" id="UP000315753">
    <property type="component" value="Unassembled WGS sequence"/>
</dbReference>
<protein>
    <submittedName>
        <fullName evidence="2">CRISPR-associated protein</fullName>
    </submittedName>
</protein>
<gene>
    <name evidence="2" type="ORF">FKZ59_13635</name>
</gene>
<feature type="domain" description="CRISPR system ring nuclease SSO1393-like" evidence="1">
    <location>
        <begin position="68"/>
        <end position="199"/>
    </location>
</feature>
<organism evidence="2 3">
    <name type="scientific">Ureibacillus terrenus</name>
    <dbReference type="NCBI Taxonomy" id="118246"/>
    <lineage>
        <taxon>Bacteria</taxon>
        <taxon>Bacillati</taxon>
        <taxon>Bacillota</taxon>
        <taxon>Bacilli</taxon>
        <taxon>Bacillales</taxon>
        <taxon>Caryophanaceae</taxon>
        <taxon>Ureibacillus</taxon>
    </lineage>
</organism>
<evidence type="ECO:0000313" key="3">
    <source>
        <dbReference type="Proteomes" id="UP000315753"/>
    </source>
</evidence>
<dbReference type="Pfam" id="PF09651">
    <property type="entry name" value="Cas_APE2256"/>
    <property type="match status" value="1"/>
</dbReference>
<proteinExistence type="predicted"/>
<accession>A0A540UVM6</accession>
<keyword evidence="3" id="KW-1185">Reference proteome</keyword>
<dbReference type="AlphaFoldDB" id="A0A540UVM6"/>
<comment type="caution">
    <text evidence="2">The sequence shown here is derived from an EMBL/GenBank/DDBJ whole genome shotgun (WGS) entry which is preliminary data.</text>
</comment>
<name>A0A540UVM6_9BACL</name>
<dbReference type="EMBL" id="VIGD01000028">
    <property type="protein sequence ID" value="TQE88539.1"/>
    <property type="molecule type" value="Genomic_DNA"/>
</dbReference>
<sequence>MYHTVVITCGTSFNNSSNFFCFNNFDKFKEKSLNLFDTEISEETENVINKWLHLCIRKHKQNKLEPNQVSAEYSTMYSLKKLGKLHKKPTVVLIVTNSIGGYMAERLLSYLFRQDFNANIMVTYVTFDVSNASILNRQIGEYMSKLTHALRQGEPNTTCFVPLGGYKFMTSYGYIVGSILKYPTVYVNEHAQQLIQIPWVPIDVEKFIEGNATLLRKCLNDFIEFEKLHHQEKEIVSSHPYVFEIEEGLVGLTPFGQFLLEQSDRSHIFNTQYYLSDQVRNLIKNQQDQSIFVAQQMQELVKKIKLHEHPDLELMHEKDFDKLDRSKMKYHLYKGASNGRHVFRLAYRYDSSNQRLYANYLWLNHDRYEREAAKGIGIYDDEADFRDVTEEIVGKYL</sequence>
<evidence type="ECO:0000259" key="1">
    <source>
        <dbReference type="Pfam" id="PF09651"/>
    </source>
</evidence>
<dbReference type="OrthoDB" id="2973119at2"/>